<proteinExistence type="predicted"/>
<evidence type="ECO:0000313" key="2">
    <source>
        <dbReference type="EMBL" id="UQX89164.1"/>
    </source>
</evidence>
<gene>
    <name evidence="2" type="ORF">M6D93_03960</name>
</gene>
<reference evidence="2" key="1">
    <citation type="journal article" date="2018" name="Int. J. Syst. Evol. Microbiol.">
        <title>Jatrophihabitans telluris sp. nov., isolated from sediment soil of lava forest wetlands and the emended description of the genus Jatrophihabitans.</title>
        <authorList>
            <person name="Lee K.C."/>
            <person name="Suh M.K."/>
            <person name="Eom M.K."/>
            <person name="Kim K.K."/>
            <person name="Kim J.S."/>
            <person name="Kim D.S."/>
            <person name="Ko S.H."/>
            <person name="Shin Y.K."/>
            <person name="Lee J.S."/>
        </authorList>
    </citation>
    <scope>NUCLEOTIDE SEQUENCE</scope>
    <source>
        <strain evidence="2">N237</strain>
    </source>
</reference>
<dbReference type="InterPro" id="IPR050407">
    <property type="entry name" value="Geranylgeranyl_reductase"/>
</dbReference>
<dbReference type="EMBL" id="CP097332">
    <property type="protein sequence ID" value="UQX89164.1"/>
    <property type="molecule type" value="Genomic_DNA"/>
</dbReference>
<protein>
    <submittedName>
        <fullName evidence="2">NAD(P)/FAD-dependent oxidoreductase</fullName>
    </submittedName>
</protein>
<accession>A0ABY4QZZ6</accession>
<keyword evidence="3" id="KW-1185">Reference proteome</keyword>
<dbReference type="Gene3D" id="3.50.50.60">
    <property type="entry name" value="FAD/NAD(P)-binding domain"/>
    <property type="match status" value="1"/>
</dbReference>
<organism evidence="2 3">
    <name type="scientific">Jatrophihabitans telluris</name>
    <dbReference type="NCBI Taxonomy" id="2038343"/>
    <lineage>
        <taxon>Bacteria</taxon>
        <taxon>Bacillati</taxon>
        <taxon>Actinomycetota</taxon>
        <taxon>Actinomycetes</taxon>
        <taxon>Jatrophihabitantales</taxon>
        <taxon>Jatrophihabitantaceae</taxon>
        <taxon>Jatrophihabitans</taxon>
    </lineage>
</organism>
<evidence type="ECO:0000313" key="3">
    <source>
        <dbReference type="Proteomes" id="UP001056336"/>
    </source>
</evidence>
<dbReference type="PRINTS" id="PR00420">
    <property type="entry name" value="RNGMNOXGNASE"/>
</dbReference>
<dbReference type="InterPro" id="IPR002938">
    <property type="entry name" value="FAD-bd"/>
</dbReference>
<evidence type="ECO:0000259" key="1">
    <source>
        <dbReference type="Pfam" id="PF01494"/>
    </source>
</evidence>
<dbReference type="RefSeq" id="WP_249773060.1">
    <property type="nucleotide sequence ID" value="NZ_CP097332.1"/>
</dbReference>
<dbReference type="PANTHER" id="PTHR42685">
    <property type="entry name" value="GERANYLGERANYL DIPHOSPHATE REDUCTASE"/>
    <property type="match status" value="1"/>
</dbReference>
<dbReference type="Proteomes" id="UP001056336">
    <property type="component" value="Chromosome"/>
</dbReference>
<reference evidence="2" key="2">
    <citation type="submission" date="2022-05" db="EMBL/GenBank/DDBJ databases">
        <authorList>
            <person name="Kim J.-S."/>
            <person name="Lee K."/>
            <person name="Suh M."/>
            <person name="Eom M."/>
            <person name="Kim J.-S."/>
            <person name="Kim D.-S."/>
            <person name="Ko S.-H."/>
            <person name="Shin Y."/>
            <person name="Lee J.-S."/>
        </authorList>
    </citation>
    <scope>NUCLEOTIDE SEQUENCE</scope>
    <source>
        <strain evidence="2">N237</strain>
    </source>
</reference>
<feature type="domain" description="FAD-binding" evidence="1">
    <location>
        <begin position="3"/>
        <end position="153"/>
    </location>
</feature>
<sequence>MIDLAVVGGGPAGLATALQARRAGLSVVVFEPRPSPIDKACGEGLMPGAVADLRHLGVRPDGFPFSGIRYLDRTRSATAPFPGGRHGLGVARTELHRCLRAAAERDGVLWRDERVAGVLQDAEGVTLAGIRSRYVVAADGLHSAIRRGLGMSGPVSTHRRWGIRARFALPPWDDRVQVHWADEGEAYVTPLAANLVGVAVLTGRQQPFIEQLERFPMLRERLADAEHDEPRAAGPLRQTVTARTNGRVLLVGDAAGYVDALTGEGLAIAFRCAAAAVARIVEGRPARYEHDYLRITRRYRAMTHTLLAAGRSERARPLIVPAATRMPFVFRRAVAALAANG</sequence>
<dbReference type="Pfam" id="PF01494">
    <property type="entry name" value="FAD_binding_3"/>
    <property type="match status" value="1"/>
</dbReference>
<name>A0ABY4QZZ6_9ACTN</name>
<dbReference type="InterPro" id="IPR036188">
    <property type="entry name" value="FAD/NAD-bd_sf"/>
</dbReference>
<dbReference type="SUPFAM" id="SSF51905">
    <property type="entry name" value="FAD/NAD(P)-binding domain"/>
    <property type="match status" value="1"/>
</dbReference>
<dbReference type="PANTHER" id="PTHR42685:SF19">
    <property type="entry name" value="POSSIBLE OXIDOREDUCTASE"/>
    <property type="match status" value="1"/>
</dbReference>